<protein>
    <submittedName>
        <fullName evidence="2">Uncharacterized protein</fullName>
    </submittedName>
</protein>
<sequence length="166" mass="19173">MSIFRYAGIPIFSALYIDNQERSVSLLQAKDYAKSQGEQDLLRRIDEYERSVSERLESEAKAAGNFVLIILILVLSYQLNAPNFLMKVSEFADPFLQGYAYKVVAFLLVAQGLVGRMTSFYLLGASGSLPPDFFRSEEERLHAENWNVEILRRYEPLVERWKHKIK</sequence>
<dbReference type="KEGG" id="rbg:BG454_10160"/>
<reference evidence="2 3" key="1">
    <citation type="submission" date="2017-11" db="EMBL/GenBank/DDBJ databases">
        <title>Revised Sequence and Annotation of the Rhodobaca barguzinensis strain alga05 Genome.</title>
        <authorList>
            <person name="Kopejtka K."/>
            <person name="Tomasch J.M."/>
            <person name="Bunk B."/>
            <person name="Koblizek M."/>
        </authorList>
    </citation>
    <scope>NUCLEOTIDE SEQUENCE [LARGE SCALE GENOMIC DNA]</scope>
    <source>
        <strain evidence="3">alga05</strain>
    </source>
</reference>
<evidence type="ECO:0000256" key="1">
    <source>
        <dbReference type="SAM" id="Phobius"/>
    </source>
</evidence>
<keyword evidence="1" id="KW-1133">Transmembrane helix</keyword>
<keyword evidence="1" id="KW-0812">Transmembrane</keyword>
<keyword evidence="1" id="KW-0472">Membrane</keyword>
<dbReference type="Proteomes" id="UP000228948">
    <property type="component" value="Chromosome"/>
</dbReference>
<proteinExistence type="predicted"/>
<feature type="transmembrane region" description="Helical" evidence="1">
    <location>
        <begin position="99"/>
        <end position="123"/>
    </location>
</feature>
<dbReference type="AlphaFoldDB" id="A0A2K8KAY1"/>
<evidence type="ECO:0000313" key="3">
    <source>
        <dbReference type="Proteomes" id="UP000228948"/>
    </source>
</evidence>
<dbReference type="EMBL" id="CP024899">
    <property type="protein sequence ID" value="ATX66136.1"/>
    <property type="molecule type" value="Genomic_DNA"/>
</dbReference>
<name>A0A2K8KAY1_9RHOB</name>
<gene>
    <name evidence="2" type="ORF">BG454_10160</name>
</gene>
<keyword evidence="3" id="KW-1185">Reference proteome</keyword>
<accession>A0A2K8KAY1</accession>
<organism evidence="2 3">
    <name type="scientific">Roseinatronobacter bogoriensis subsp. barguzinensis</name>
    <dbReference type="NCBI Taxonomy" id="441209"/>
    <lineage>
        <taxon>Bacteria</taxon>
        <taxon>Pseudomonadati</taxon>
        <taxon>Pseudomonadota</taxon>
        <taxon>Alphaproteobacteria</taxon>
        <taxon>Rhodobacterales</taxon>
        <taxon>Paracoccaceae</taxon>
        <taxon>Roseinatronobacter</taxon>
    </lineage>
</organism>
<evidence type="ECO:0000313" key="2">
    <source>
        <dbReference type="EMBL" id="ATX66136.1"/>
    </source>
</evidence>
<feature type="transmembrane region" description="Helical" evidence="1">
    <location>
        <begin position="62"/>
        <end position="79"/>
    </location>
</feature>